<sequence>MWTAEYHPIPHFRYQRQFTKQVIKDFVVTHERRQYFVPQYLGEMTYVAVQSFPVMYRLCFAEFGKMRLKHWYNSIAVLEYKDFDSVICQNG</sequence>
<dbReference type="Proteomes" id="UP000020406">
    <property type="component" value="Unassembled WGS sequence"/>
</dbReference>
<comment type="caution">
    <text evidence="1">The sequence shown here is derived from an EMBL/GenBank/DDBJ whole genome shotgun (WGS) entry which is preliminary data.</text>
</comment>
<dbReference type="PATRIC" id="fig|1444770.3.peg.3163"/>
<evidence type="ECO:0000313" key="1">
    <source>
        <dbReference type="EMBL" id="EWS76954.1"/>
    </source>
</evidence>
<reference evidence="1 2" key="1">
    <citation type="journal article" date="2014" name="Genome Announc.">
        <title>Draft Genome Sequence of Xylella fastidiosa Pear Leaf Scorch Strain in Taiwan.</title>
        <authorList>
            <person name="Su C.C."/>
            <person name="Deng W.L."/>
            <person name="Jan F.J."/>
            <person name="Chang C.J."/>
            <person name="Huang H."/>
            <person name="Chen J."/>
        </authorList>
    </citation>
    <scope>NUCLEOTIDE SEQUENCE [LARGE SCALE GENOMIC DNA]</scope>
    <source>
        <strain evidence="1 2">PLS229</strain>
    </source>
</reference>
<accession>Z9JFJ4</accession>
<evidence type="ECO:0000313" key="2">
    <source>
        <dbReference type="Proteomes" id="UP000020406"/>
    </source>
</evidence>
<gene>
    <name evidence="1" type="ORF">AF72_13435</name>
</gene>
<proteinExistence type="predicted"/>
<name>Z9JFJ4_9GAMM</name>
<protein>
    <submittedName>
        <fullName evidence="1">Uncharacterized protein</fullName>
    </submittedName>
</protein>
<organism evidence="1 2">
    <name type="scientific">Xylella taiwanensis</name>
    <dbReference type="NCBI Taxonomy" id="1444770"/>
    <lineage>
        <taxon>Bacteria</taxon>
        <taxon>Pseudomonadati</taxon>
        <taxon>Pseudomonadota</taxon>
        <taxon>Gammaproteobacteria</taxon>
        <taxon>Lysobacterales</taxon>
        <taxon>Lysobacteraceae</taxon>
        <taxon>Xylella</taxon>
    </lineage>
</organism>
<dbReference type="EMBL" id="JDSQ01000051">
    <property type="protein sequence ID" value="EWS76954.1"/>
    <property type="molecule type" value="Genomic_DNA"/>
</dbReference>
<dbReference type="KEGG" id="xtw:AB672_02120"/>
<dbReference type="AlphaFoldDB" id="Z9JFJ4"/>